<proteinExistence type="predicted"/>
<sequence>MKRSCLSRRSLSAAARRKLIKSYHIIDSGFPLLEIPGLTDVEVKSKQTNNAIFVRNKPHHLRYPPTINWCSIWPSAATFNHSVVPFPIRQGYCKNLAENSGISPEKFGNAELMKIPNFLHLTKAHIKMHCEALKKFCTAWPSGLNTTEKIEKHYPLEVVRRNYLFSAPSLRDPRARVVTLRLPLGPCGLDDRAKRKLLRLAIGSSAGRKVAQYNYDTDVLQLTSGRCPTADQNERYLKYVLTVLVLESKKVEKWEQDARVECDWLMFDWNKSSSYQKLLSAFRKTETNTEDLSANAPEIEHDPKVLKYKKALEEIWSENDLLRRYQWPVRRFGQYKLRPAYPPIRDVPFQPIPAADFPDKLEEYARATRELFGLVK</sequence>
<dbReference type="GO" id="GO:0032543">
    <property type="term" value="P:mitochondrial translation"/>
    <property type="evidence" value="ECO:0007669"/>
    <property type="project" value="InterPro"/>
</dbReference>
<organism evidence="2 3">
    <name type="scientific">Fasciolopsis buskii</name>
    <dbReference type="NCBI Taxonomy" id="27845"/>
    <lineage>
        <taxon>Eukaryota</taxon>
        <taxon>Metazoa</taxon>
        <taxon>Spiralia</taxon>
        <taxon>Lophotrochozoa</taxon>
        <taxon>Platyhelminthes</taxon>
        <taxon>Trematoda</taxon>
        <taxon>Digenea</taxon>
        <taxon>Plagiorchiida</taxon>
        <taxon>Echinostomata</taxon>
        <taxon>Echinostomatoidea</taxon>
        <taxon>Fasciolidae</taxon>
        <taxon>Fasciolopsis</taxon>
    </lineage>
</organism>
<protein>
    <submittedName>
        <fullName evidence="2">Mitochondrial ribosomal protein S35</fullName>
    </submittedName>
</protein>
<dbReference type="InterPro" id="IPR039848">
    <property type="entry name" value="Ribosomal_mS35_mt"/>
</dbReference>
<reference evidence="2" key="1">
    <citation type="submission" date="2019-05" db="EMBL/GenBank/DDBJ databases">
        <title>Annotation for the trematode Fasciolopsis buski.</title>
        <authorList>
            <person name="Choi Y.-J."/>
        </authorList>
    </citation>
    <scope>NUCLEOTIDE SEQUENCE</scope>
    <source>
        <strain evidence="2">HT</strain>
        <tissue evidence="2">Whole worm</tissue>
    </source>
</reference>
<evidence type="ECO:0000313" key="2">
    <source>
        <dbReference type="EMBL" id="KAA0190586.1"/>
    </source>
</evidence>
<dbReference type="EMBL" id="LUCM01006903">
    <property type="protein sequence ID" value="KAA0190586.1"/>
    <property type="molecule type" value="Genomic_DNA"/>
</dbReference>
<comment type="caution">
    <text evidence="2">The sequence shown here is derived from an EMBL/GenBank/DDBJ whole genome shotgun (WGS) entry which is preliminary data.</text>
</comment>
<accession>A0A8E0VKC6</accession>
<feature type="domain" description="Small ribosomal subunit protein mS35 mitochondrial conserved" evidence="1">
    <location>
        <begin position="171"/>
        <end position="254"/>
    </location>
</feature>
<dbReference type="Pfam" id="PF10213">
    <property type="entry name" value="MRP-S28"/>
    <property type="match status" value="1"/>
</dbReference>
<dbReference type="PANTHER" id="PTHR13490:SF0">
    <property type="entry name" value="SMALL RIBOSOMAL SUBUNIT PROTEIN MS35"/>
    <property type="match status" value="1"/>
</dbReference>
<keyword evidence="3" id="KW-1185">Reference proteome</keyword>
<gene>
    <name evidence="2" type="ORF">FBUS_08008</name>
</gene>
<dbReference type="PANTHER" id="PTHR13490">
    <property type="entry name" value="MITOCHONDRIAL 28S RIBOSOMAL PROTEIN S28"/>
    <property type="match status" value="1"/>
</dbReference>
<evidence type="ECO:0000313" key="3">
    <source>
        <dbReference type="Proteomes" id="UP000728185"/>
    </source>
</evidence>
<name>A0A8E0VKC6_9TREM</name>
<dbReference type="AlphaFoldDB" id="A0A8E0VKC6"/>
<keyword evidence="2" id="KW-0687">Ribonucleoprotein</keyword>
<dbReference type="InterPro" id="IPR019349">
    <property type="entry name" value="Ribosomal_mS35_mit"/>
</dbReference>
<evidence type="ECO:0000259" key="1">
    <source>
        <dbReference type="Pfam" id="PF10213"/>
    </source>
</evidence>
<dbReference type="GO" id="GO:0003735">
    <property type="term" value="F:structural constituent of ribosome"/>
    <property type="evidence" value="ECO:0007669"/>
    <property type="project" value="InterPro"/>
</dbReference>
<dbReference type="GO" id="GO:0005763">
    <property type="term" value="C:mitochondrial small ribosomal subunit"/>
    <property type="evidence" value="ECO:0007669"/>
    <property type="project" value="TreeGrafter"/>
</dbReference>
<dbReference type="OrthoDB" id="283424at2759"/>
<keyword evidence="2" id="KW-0689">Ribosomal protein</keyword>
<dbReference type="Proteomes" id="UP000728185">
    <property type="component" value="Unassembled WGS sequence"/>
</dbReference>